<dbReference type="PANTHER" id="PTHR35340:SF5">
    <property type="entry name" value="ASST-DOMAIN-CONTAINING PROTEIN"/>
    <property type="match status" value="1"/>
</dbReference>
<evidence type="ECO:0000313" key="1">
    <source>
        <dbReference type="EMBL" id="MBD8870500.1"/>
    </source>
</evidence>
<reference evidence="1" key="1">
    <citation type="submission" date="2020-09" db="EMBL/GenBank/DDBJ databases">
        <title>Nocardioides sp. strain MJB4 16S ribosomal RNA gene Genome sequencing and assembly.</title>
        <authorList>
            <person name="Kim I."/>
        </authorList>
    </citation>
    <scope>NUCLEOTIDE SEQUENCE</scope>
    <source>
        <strain evidence="1">MJB4</strain>
    </source>
</reference>
<dbReference type="InterPro" id="IPR053143">
    <property type="entry name" value="Arylsulfate_ST"/>
</dbReference>
<dbReference type="RefSeq" id="WP_192143789.1">
    <property type="nucleotide sequence ID" value="NZ_JACYXZ010000003.1"/>
</dbReference>
<dbReference type="InterPro" id="IPR010262">
    <property type="entry name" value="Arylsulfotransferase_bact"/>
</dbReference>
<dbReference type="AlphaFoldDB" id="A0A927K7C2"/>
<dbReference type="GO" id="GO:0004062">
    <property type="term" value="F:aryl sulfotransferase activity"/>
    <property type="evidence" value="ECO:0007669"/>
    <property type="project" value="InterPro"/>
</dbReference>
<proteinExistence type="predicted"/>
<dbReference type="PANTHER" id="PTHR35340">
    <property type="entry name" value="PQQ ENZYME REPEAT PROTEIN-RELATED"/>
    <property type="match status" value="1"/>
</dbReference>
<gene>
    <name evidence="1" type="ORF">IE331_12765</name>
</gene>
<evidence type="ECO:0000313" key="2">
    <source>
        <dbReference type="Proteomes" id="UP000616839"/>
    </source>
</evidence>
<comment type="caution">
    <text evidence="1">The sequence shown here is derived from an EMBL/GenBank/DDBJ whole genome shotgun (WGS) entry which is preliminary data.</text>
</comment>
<sequence>MYPAYDPATERYAATTTGATDGRLTVEVTTADPAGEIWIDGRPDGNGRATVTGLEGGDEVAVFIEDAGGRAVYSVVYLPVGFPELGTPTKTTSVAPGDVLLTLSRFDRTDAPTFETSVNVDGVPSYVRSSEPPYSSLDLKPNGYGGYTVARQPTDTPGRLGARIVELDGAFREVRSLETVGLQHTDTHDSIVREDGSRILTGYEPNADSGLTDAVIQEVGPDGEIVHTWNSADHPGLRAASLARESNPDYMHINSIEVMADGHILASFRHTSQVLKIAWHTRDGDAVGDIIWRLGGRDSDFEFVDDPFAGPCAQHTANELPNGNILIFDNGSPTPSGLFPDSELCVDPDDPQGEAIGRNHTRVTEYALDESSASATATLVRSYRRESWFALFAGSVRPVPGESGNTLIGWASARQAIATEIGPDDEVVWELRDVGADGAERPAYFSYRAVKAQVPDAVDPVVDLRVPGVDGEVVQGSKGKVRYSCRDRGGSSLQECTSDAGRRVDTSTLGPGSVTVTATDGAGNSSTITHDYTVVERLRPDAWIRRPGKAWQGKDVYGRAKTQSVGLGLRRVGRDRDVVVALQNDGAGTARARVRGTRGNADFRVRYRAGGRNVTDAVVAGTYRTGRLGSGARERLRIVVSRRPGSRAGDERTIRVRMLPAQGRDPRDAVAAVVTATG</sequence>
<dbReference type="Pfam" id="PF05935">
    <property type="entry name" value="Arylsulfotrans"/>
    <property type="match status" value="1"/>
</dbReference>
<keyword evidence="2" id="KW-1185">Reference proteome</keyword>
<protein>
    <submittedName>
        <fullName evidence="1">Aryl-sulfate sulfotransferase</fullName>
    </submittedName>
</protein>
<dbReference type="Proteomes" id="UP000616839">
    <property type="component" value="Unassembled WGS sequence"/>
</dbReference>
<name>A0A927K7C2_9ACTN</name>
<organism evidence="1 2">
    <name type="scientific">Nocardioides donggukensis</name>
    <dbReference type="NCBI Taxonomy" id="2774019"/>
    <lineage>
        <taxon>Bacteria</taxon>
        <taxon>Bacillati</taxon>
        <taxon>Actinomycetota</taxon>
        <taxon>Actinomycetes</taxon>
        <taxon>Propionibacteriales</taxon>
        <taxon>Nocardioidaceae</taxon>
        <taxon>Nocardioides</taxon>
    </lineage>
</organism>
<dbReference type="EMBL" id="JACYXZ010000003">
    <property type="protein sequence ID" value="MBD8870500.1"/>
    <property type="molecule type" value="Genomic_DNA"/>
</dbReference>
<accession>A0A927K7C2</accession>